<dbReference type="eggNOG" id="KOG3613">
    <property type="taxonomic scope" value="Eukaryota"/>
</dbReference>
<keyword evidence="3" id="KW-0653">Protein transport</keyword>
<dbReference type="GO" id="GO:0005768">
    <property type="term" value="C:endosome"/>
    <property type="evidence" value="ECO:0007669"/>
    <property type="project" value="TreeGrafter"/>
</dbReference>
<evidence type="ECO:0000259" key="8">
    <source>
        <dbReference type="Pfam" id="PF24597"/>
    </source>
</evidence>
<name>Q6CJK5_KLULA</name>
<dbReference type="PaxDb" id="284590-Q6CJK5"/>
<evidence type="ECO:0000259" key="7">
    <source>
        <dbReference type="Pfam" id="PF04118"/>
    </source>
</evidence>
<comment type="similarity">
    <text evidence="6">Belongs to the DOP1 family.</text>
</comment>
<dbReference type="Pfam" id="PF24597">
    <property type="entry name" value="TPR_DOP1_M"/>
    <property type="match status" value="1"/>
</dbReference>
<evidence type="ECO:0000256" key="3">
    <source>
        <dbReference type="ARBA" id="ARBA00022927"/>
    </source>
</evidence>
<dbReference type="HOGENOM" id="CLU_001197_1_0_1"/>
<dbReference type="InParanoid" id="Q6CJK5"/>
<reference evidence="10 11" key="1">
    <citation type="journal article" date="2004" name="Nature">
        <title>Genome evolution in yeasts.</title>
        <authorList>
            <consortium name="Genolevures"/>
            <person name="Dujon B."/>
            <person name="Sherman D."/>
            <person name="Fischer G."/>
            <person name="Durrens P."/>
            <person name="Casaregola S."/>
            <person name="Lafontaine I."/>
            <person name="de Montigny J."/>
            <person name="Marck C."/>
            <person name="Neuveglise C."/>
            <person name="Talla E."/>
            <person name="Goffard N."/>
            <person name="Frangeul L."/>
            <person name="Aigle M."/>
            <person name="Anthouard V."/>
            <person name="Babour A."/>
            <person name="Barbe V."/>
            <person name="Barnay S."/>
            <person name="Blanchin S."/>
            <person name="Beckerich J.M."/>
            <person name="Beyne E."/>
            <person name="Bleykasten C."/>
            <person name="Boisrame A."/>
            <person name="Boyer J."/>
            <person name="Cattolico L."/>
            <person name="Confanioleri F."/>
            <person name="de Daruvar A."/>
            <person name="Despons L."/>
            <person name="Fabre E."/>
            <person name="Fairhead C."/>
            <person name="Ferry-Dumazet H."/>
            <person name="Groppi A."/>
            <person name="Hantraye F."/>
            <person name="Hennequin C."/>
            <person name="Jauniaux N."/>
            <person name="Joyet P."/>
            <person name="Kachouri R."/>
            <person name="Kerrest A."/>
            <person name="Koszul R."/>
            <person name="Lemaire M."/>
            <person name="Lesur I."/>
            <person name="Ma L."/>
            <person name="Muller H."/>
            <person name="Nicaud J.M."/>
            <person name="Nikolski M."/>
            <person name="Oztas S."/>
            <person name="Ozier-Kalogeropoulos O."/>
            <person name="Pellenz S."/>
            <person name="Potier S."/>
            <person name="Richard G.F."/>
            <person name="Straub M.L."/>
            <person name="Suleau A."/>
            <person name="Swennene D."/>
            <person name="Tekaia F."/>
            <person name="Wesolowski-Louvel M."/>
            <person name="Westhof E."/>
            <person name="Wirth B."/>
            <person name="Zeniou-Meyer M."/>
            <person name="Zivanovic I."/>
            <person name="Bolotin-Fukuhara M."/>
            <person name="Thierry A."/>
            <person name="Bouchier C."/>
            <person name="Caudron B."/>
            <person name="Scarpelli C."/>
            <person name="Gaillardin C."/>
            <person name="Weissenbach J."/>
            <person name="Wincker P."/>
            <person name="Souciet J.L."/>
        </authorList>
    </citation>
    <scope>NUCLEOTIDE SEQUENCE [LARGE SCALE GENOMIC DNA]</scope>
    <source>
        <strain evidence="11">ATCC 8585 / CBS 2359 / DSM 70799 / NBRC 1267 / NRRL Y-1140 / WM37</strain>
    </source>
</reference>
<keyword evidence="11" id="KW-1185">Reference proteome</keyword>
<dbReference type="EMBL" id="CR382126">
    <property type="protein sequence ID" value="CAG98592.1"/>
    <property type="molecule type" value="Genomic_DNA"/>
</dbReference>
<dbReference type="GO" id="GO:0006895">
    <property type="term" value="P:Golgi to endosome transport"/>
    <property type="evidence" value="ECO:0007669"/>
    <property type="project" value="InterPro"/>
</dbReference>
<dbReference type="Pfam" id="PF04118">
    <property type="entry name" value="Dopey_N"/>
    <property type="match status" value="1"/>
</dbReference>
<evidence type="ECO:0000256" key="4">
    <source>
        <dbReference type="ARBA" id="ARBA00023034"/>
    </source>
</evidence>
<keyword evidence="2" id="KW-0813">Transport</keyword>
<dbReference type="GO" id="GO:0005829">
    <property type="term" value="C:cytosol"/>
    <property type="evidence" value="ECO:0007669"/>
    <property type="project" value="GOC"/>
</dbReference>
<keyword evidence="4" id="KW-0333">Golgi apparatus</keyword>
<evidence type="ECO:0000313" key="10">
    <source>
        <dbReference type="EMBL" id="CAG98592.1"/>
    </source>
</evidence>
<dbReference type="Pfam" id="PF24598">
    <property type="entry name" value="DOP1_C"/>
    <property type="match status" value="1"/>
</dbReference>
<dbReference type="KEGG" id="kla:KLLA0_F17930g"/>
<protein>
    <submittedName>
        <fullName evidence="10">KLLA0F17930p</fullName>
    </submittedName>
</protein>
<evidence type="ECO:0000256" key="2">
    <source>
        <dbReference type="ARBA" id="ARBA00022448"/>
    </source>
</evidence>
<dbReference type="Proteomes" id="UP000000598">
    <property type="component" value="Chromosome F"/>
</dbReference>
<proteinExistence type="inferred from homology"/>
<evidence type="ECO:0000256" key="5">
    <source>
        <dbReference type="ARBA" id="ARBA00023136"/>
    </source>
</evidence>
<dbReference type="STRING" id="284590.Q6CJK5"/>
<dbReference type="PANTHER" id="PTHR14042:SF24">
    <property type="entry name" value="PROTEIN DOPEY-1 HOMOLOG"/>
    <property type="match status" value="1"/>
</dbReference>
<evidence type="ECO:0000256" key="1">
    <source>
        <dbReference type="ARBA" id="ARBA00004395"/>
    </source>
</evidence>
<dbReference type="OMA" id="SHFNDYW"/>
<dbReference type="InterPro" id="IPR040314">
    <property type="entry name" value="DOP1"/>
</dbReference>
<feature type="domain" description="DOP1-like middle TPR" evidence="8">
    <location>
        <begin position="358"/>
        <end position="536"/>
    </location>
</feature>
<dbReference type="InterPro" id="IPR056457">
    <property type="entry name" value="DOP1_C"/>
</dbReference>
<dbReference type="GO" id="GO:0005802">
    <property type="term" value="C:trans-Golgi network"/>
    <property type="evidence" value="ECO:0007669"/>
    <property type="project" value="TreeGrafter"/>
</dbReference>
<keyword evidence="5" id="KW-0472">Membrane</keyword>
<dbReference type="GO" id="GO:0015031">
    <property type="term" value="P:protein transport"/>
    <property type="evidence" value="ECO:0007669"/>
    <property type="project" value="UniProtKB-KW"/>
</dbReference>
<feature type="domain" description="DOP1-like C-terminal" evidence="9">
    <location>
        <begin position="1210"/>
        <end position="1641"/>
    </location>
</feature>
<evidence type="ECO:0000313" key="11">
    <source>
        <dbReference type="Proteomes" id="UP000000598"/>
    </source>
</evidence>
<dbReference type="InterPro" id="IPR016024">
    <property type="entry name" value="ARM-type_fold"/>
</dbReference>
<sequence length="1664" mass="189548">MSLPLRPLSLDVNTKQLDSKQKKFHQAVERALQHFDAVTEWADYISSLGKLLKALQSWSPKFQNVKYYVPYPYQVARRLSSSLSPNLPSGVHLKTLEVYNYIFEKIGPDTLGKEVNIWIGGVLPLMSYASISVKHPLIELYEKYIVSLSSVTLKIIVKPVLASLFPGIDDESSESQASTINLIETLYTNLDDPSLFWQTSFIIIINNKDRRLGGLVWLTKKLPSLNAVPHLAAKEKDTALTKKDSKERKEFALSLLLDASKPVVSPEPGLLIRSFVRCLEDENEILIQRGILDLLLQRLHLHSPLLQVLVKPSDCRLLIMTACRTMLKKDMSLNRRIWNWLLGPVLDPESGDHSDSEYFIKNGAQHLLGGLHEMLEHPQTCIDAYKIVSALMDRWQIGSYLTPKIFIPLIEKCREYSDNQLVLKTASSFFDSVETNIIWGKLFEKVFCDNDYDLLIYVLQNFRCSTDEEITVRHLPLILLSLLCQSSIEIPKCTQILEILVRMIPERAYLPIHHSSLSQGSTLSYEKCFTDIKSYYEQVSDPLNSKDLNSSSDLSPPFNTADLTFLITYRVHLLLIENIRRYQNINDISKLFVLFIEIIPEQYDVSEEAEVVKWSDTDLIECIFEQNDAIESAPEQSLQGIVEIYTKYLFRNLPILDSMRLLKIIMKGLWSLLLDHNKQIDAVEMLKVITRHVPSSRIESCLASVYLGDCDINNRLVVLDCLWTHLAGNFDIIKRPLSLALDELSDEKNSNYWYVHEWVVSIISGESGNKFFELLVENPLQFEFINNEKIGNMDDLALFTYHLDVLRNVLKTPDTVVYKAFGIQLVTEKLSKDWAAEDVSSYKSLVIAVLLKFLSIQNDAPGNSIKSALSLLSLLVNGTEINFKNIVTRLLQISTEYIASKVPDSQVVVVSLLQIISQVLSLSDKRQIKLDIFTEDSSHMKYVDFLVSTVSHIDDDLVFSSYVNLLSESIAYFQESILKIILPLSASIVDSISRLFEDEQKRGKNLRSITALLGSLEEILEVSHGYLQADESTGYFSHTNARNDFLQNMVSNVFSSDQSSSEARILNERMVVLKSFTMVSGRISEMWNWADQTASGDLRTVNNSEFGQSLHEVSTNYKVISNKLLEKLFLLEPSDILESLISNPIPSQLVRLNHSLDNGRCSVTISRLLQGIVTRCNETSSVSLFSSHRSKKNLNSAETNHLGAGDLLSYLLKYFDSLDNSAVEDFYSDFMVFLKEVLSNYTSYSSISFPLLQLIALISEKLDYSSLGQERRVRKEITESFIKLLNNSLSSDIMDSNNKEDIIAALYFVVERLSYVVNEVNQGDKFNSTLTSIVIYSIVPYSKRIAEISPDVLHFMNLIAPIGERVKPWKLFLNEFFTDSKTLRALLETDDKSWSFIFYHWSLYYDSKEKLLPDLILSVTAKSNVITPSINPFNTWSDSEVQSKFNNILRIAYLVLISPKDHYYIHCQSLLNIVEHFIFGVENALQAAGYILLRALLLKFTNTHFADHWSMLFSGLQSSLLTIYEAIQVQQSIDSNVVLQVSKTLDLLLTVNVEEFSATHEWLFVIDTINSIYKKDPYVALVDEISQCKDLVMVTTSGVTLNEDTTFRVPLLVNIHSIDSVVNLIPFFFNLSYDHYEAMYNLNPLNEQVCIDDLSHDICHQFIK</sequence>
<dbReference type="GO" id="GO:0000139">
    <property type="term" value="C:Golgi membrane"/>
    <property type="evidence" value="ECO:0007669"/>
    <property type="project" value="UniProtKB-SubCell"/>
</dbReference>
<feature type="domain" description="DOP1 N-terminal" evidence="7">
    <location>
        <begin position="18"/>
        <end position="344"/>
    </location>
</feature>
<dbReference type="InterPro" id="IPR056458">
    <property type="entry name" value="TPR_DOP1_M"/>
</dbReference>
<dbReference type="InterPro" id="IPR007249">
    <property type="entry name" value="DOP1_N"/>
</dbReference>
<organism evidence="10 11">
    <name type="scientific">Kluyveromyces lactis (strain ATCC 8585 / CBS 2359 / DSM 70799 / NBRC 1267 / NRRL Y-1140 / WM37)</name>
    <name type="common">Yeast</name>
    <name type="synonym">Candida sphaerica</name>
    <dbReference type="NCBI Taxonomy" id="284590"/>
    <lineage>
        <taxon>Eukaryota</taxon>
        <taxon>Fungi</taxon>
        <taxon>Dikarya</taxon>
        <taxon>Ascomycota</taxon>
        <taxon>Saccharomycotina</taxon>
        <taxon>Saccharomycetes</taxon>
        <taxon>Saccharomycetales</taxon>
        <taxon>Saccharomycetaceae</taxon>
        <taxon>Kluyveromyces</taxon>
    </lineage>
</organism>
<dbReference type="PANTHER" id="PTHR14042">
    <property type="entry name" value="DOPEY-RELATED"/>
    <property type="match status" value="1"/>
</dbReference>
<evidence type="ECO:0000256" key="6">
    <source>
        <dbReference type="ARBA" id="ARBA00046326"/>
    </source>
</evidence>
<comment type="subcellular location">
    <subcellularLocation>
        <location evidence="1">Golgi apparatus membrane</location>
        <topology evidence="1">Peripheral membrane protein</topology>
    </subcellularLocation>
</comment>
<gene>
    <name evidence="10" type="ORF">KLLA0_F17930g</name>
</gene>
<evidence type="ECO:0000259" key="9">
    <source>
        <dbReference type="Pfam" id="PF24598"/>
    </source>
</evidence>
<dbReference type="FunCoup" id="Q6CJK5">
    <property type="interactions" value="135"/>
</dbReference>
<accession>Q6CJK5</accession>
<dbReference type="SUPFAM" id="SSF48371">
    <property type="entry name" value="ARM repeat"/>
    <property type="match status" value="2"/>
</dbReference>